<accession>A0A917YHN0</accession>
<keyword evidence="2" id="KW-1185">Reference proteome</keyword>
<reference evidence="1 2" key="1">
    <citation type="journal article" date="2014" name="Int. J. Syst. Evol. Microbiol.">
        <title>Complete genome sequence of Corynebacterium casei LMG S-19264T (=DSM 44701T), isolated from a smear-ripened cheese.</title>
        <authorList>
            <consortium name="US DOE Joint Genome Institute (JGI-PGF)"/>
            <person name="Walter F."/>
            <person name="Albersmeier A."/>
            <person name="Kalinowski J."/>
            <person name="Ruckert C."/>
        </authorList>
    </citation>
    <scope>NUCLEOTIDE SEQUENCE [LARGE SCALE GENOMIC DNA]</scope>
    <source>
        <strain evidence="1 2">CGMCC 1.7029</strain>
    </source>
</reference>
<gene>
    <name evidence="1" type="ORF">GCM10010991_02800</name>
</gene>
<protein>
    <submittedName>
        <fullName evidence="1">Uncharacterized protein</fullName>
    </submittedName>
</protein>
<evidence type="ECO:0000313" key="2">
    <source>
        <dbReference type="Proteomes" id="UP000598196"/>
    </source>
</evidence>
<organism evidence="1 2">
    <name type="scientific">Gemmobacter aquaticus</name>
    <dbReference type="NCBI Taxonomy" id="490185"/>
    <lineage>
        <taxon>Bacteria</taxon>
        <taxon>Pseudomonadati</taxon>
        <taxon>Pseudomonadota</taxon>
        <taxon>Alphaproteobacteria</taxon>
        <taxon>Rhodobacterales</taxon>
        <taxon>Paracoccaceae</taxon>
        <taxon>Gemmobacter</taxon>
    </lineage>
</organism>
<dbReference type="OrthoDB" id="7689644at2"/>
<name>A0A917YHN0_9RHOB</name>
<dbReference type="RefSeq" id="WP_146285919.1">
    <property type="nucleotide sequence ID" value="NZ_BMLP01000001.1"/>
</dbReference>
<dbReference type="Proteomes" id="UP000598196">
    <property type="component" value="Unassembled WGS sequence"/>
</dbReference>
<proteinExistence type="predicted"/>
<sequence>MELIIGTRRIVPEAIQQLDDGVEAILRGSAVLPVLDAAFHGAGSIEVLGGAFDRRPMDLVSIEMSCDVTRLTLVCTGPAPRLI</sequence>
<dbReference type="AlphaFoldDB" id="A0A917YHN0"/>
<dbReference type="EMBL" id="BMLP01000001">
    <property type="protein sequence ID" value="GGO24425.1"/>
    <property type="molecule type" value="Genomic_DNA"/>
</dbReference>
<evidence type="ECO:0000313" key="1">
    <source>
        <dbReference type="EMBL" id="GGO24425.1"/>
    </source>
</evidence>
<comment type="caution">
    <text evidence="1">The sequence shown here is derived from an EMBL/GenBank/DDBJ whole genome shotgun (WGS) entry which is preliminary data.</text>
</comment>